<keyword evidence="5" id="KW-1185">Reference proteome</keyword>
<dbReference type="EMBL" id="JAKKPZ010000029">
    <property type="protein sequence ID" value="KAI1709766.1"/>
    <property type="molecule type" value="Genomic_DNA"/>
</dbReference>
<dbReference type="InterPro" id="IPR001878">
    <property type="entry name" value="Znf_CCHC"/>
</dbReference>
<feature type="compositionally biased region" description="Basic and acidic residues" evidence="2">
    <location>
        <begin position="610"/>
        <end position="634"/>
    </location>
</feature>
<feature type="compositionally biased region" description="Basic and acidic residues" evidence="2">
    <location>
        <begin position="1213"/>
        <end position="1234"/>
    </location>
</feature>
<comment type="caution">
    <text evidence="4">The sequence shown here is derived from an EMBL/GenBank/DDBJ whole genome shotgun (WGS) entry which is preliminary data.</text>
</comment>
<reference evidence="4" key="1">
    <citation type="submission" date="2022-01" db="EMBL/GenBank/DDBJ databases">
        <title>Genome Sequence Resource for Two Populations of Ditylenchus destructor, the Migratory Endoparasitic Phytonematode.</title>
        <authorList>
            <person name="Zhang H."/>
            <person name="Lin R."/>
            <person name="Xie B."/>
        </authorList>
    </citation>
    <scope>NUCLEOTIDE SEQUENCE</scope>
    <source>
        <strain evidence="4">BazhouSP</strain>
    </source>
</reference>
<dbReference type="GO" id="GO:0008270">
    <property type="term" value="F:zinc ion binding"/>
    <property type="evidence" value="ECO:0007669"/>
    <property type="project" value="InterPro"/>
</dbReference>
<accession>A0AAD4N0T1</accession>
<organism evidence="4 5">
    <name type="scientific">Ditylenchus destructor</name>
    <dbReference type="NCBI Taxonomy" id="166010"/>
    <lineage>
        <taxon>Eukaryota</taxon>
        <taxon>Metazoa</taxon>
        <taxon>Ecdysozoa</taxon>
        <taxon>Nematoda</taxon>
        <taxon>Chromadorea</taxon>
        <taxon>Rhabditida</taxon>
        <taxon>Tylenchina</taxon>
        <taxon>Tylenchomorpha</taxon>
        <taxon>Sphaerularioidea</taxon>
        <taxon>Anguinidae</taxon>
        <taxon>Anguininae</taxon>
        <taxon>Ditylenchus</taxon>
    </lineage>
</organism>
<gene>
    <name evidence="4" type="ORF">DdX_11159</name>
</gene>
<feature type="domain" description="CCHC-type" evidence="3">
    <location>
        <begin position="589"/>
        <end position="604"/>
    </location>
</feature>
<protein>
    <submittedName>
        <fullName evidence="4">Zinc knuckle family protein</fullName>
    </submittedName>
</protein>
<dbReference type="SMART" id="SM00343">
    <property type="entry name" value="ZnF_C2HC"/>
    <property type="match status" value="3"/>
</dbReference>
<evidence type="ECO:0000256" key="2">
    <source>
        <dbReference type="SAM" id="MobiDB-lite"/>
    </source>
</evidence>
<feature type="compositionally biased region" description="Low complexity" evidence="2">
    <location>
        <begin position="248"/>
        <end position="260"/>
    </location>
</feature>
<name>A0AAD4N0T1_9BILA</name>
<proteinExistence type="predicted"/>
<keyword evidence="1" id="KW-0175">Coiled coil</keyword>
<evidence type="ECO:0000313" key="4">
    <source>
        <dbReference type="EMBL" id="KAI1709766.1"/>
    </source>
</evidence>
<feature type="region of interest" description="Disordered" evidence="2">
    <location>
        <begin position="1201"/>
        <end position="1242"/>
    </location>
</feature>
<sequence>MTLAFRTLLSQAANQMRALLTSAPPDWTAAEDASATISLLALEEEIAVNIEHSDALINEAARFEEGQRLFLSAFGKLPAGSKDAEQKTYDDLLNEIRLDELQAECRQMISSLARRVRAYKRLESELRAQVAQAQARATTHVALDDNGSRDTSLLRDMQQMMQQMMQQTAQLNMQNMQDMQQTAQQNMQDMLQAFTLQIRPATPSVDDQHRPATPPAVSAVNSTASNSLLTTALPVSEPPPTANNTLQSVSGPVSSAPGGPLPVSTASMPIYTTRNMGAQSTHSSHWTTPLGPGFGQQFGQHHDQPQYFSSPYVPPVQLPPHDDRFRLPLPKLQIPYFNGEQSLWRDFWQRYELIMSRHPELSNLERLILLLGYLKGDAEKLVKGIPITESNYQLVVSLLKDAYDNKQTIIRGLYNNLQKLEPALNAAKLKELYFQFSSICRQLELEGEAPSHNPVLWNIVLDKLSSQTLRQIIPMEPKLGWTVDTLKAALKTVIDHEKKFAEYRGDKLKSTKREKTQDEAYQHQVLDGIEKQRSPNGLKCFFCQESHWSVLCSEYPDHDSRWERCKQIGLCTKCLRKGHRSKECDKDYTCQICEKNHLKAICPKCPSQYEGKRDHDNDRKKENKFGNSKLEKPNRNVNSVTMSDENEDSSNEESSDEESSSEETTEPANQINTLIADQANSDAEKTVSQTLATCKTTQCLTTMFMAAEAKVLNPQKPNRSATALIILDSASHLTFISDKLAREMSLPIDRKLQLCLRPFSDDSNEVVKLKTTAVKFGLQLSNGRQISIKGYTKNSIAGPSPLAVLKEDDMRRLWNKHPITAELRVPDILIGIDNFHRFQVERGEKLPSGFYLSSTAMGPVLSGRGKLSATQYMPQSNSIQLIGNISGPDSIDLPEKPEHSIANKDANTLCLKEDEVTSPRRYFNLTSPISTQLDSSKVNLKSTCLAKPIVPVPAVTSLEDQIQSNKNRQVTGMTCLPREGSLMIKKSGNIANTGQIPQAKTPSQGAKIQVPTINGCRNILSQIQIDLGLTNAHREPAPRIPKFSPRRQNEGMFRAGSKTIDTAPISLMLTTARQNGRITHEKILGFQSELMKTTALRSGLRSSPATATALRNGLIGQENVIPKIMTTARRSGLRNLAVSASRQNDLKAKVQQHQNMPKYCQSGRIPERTRQSAVPQLKNHTRGQESHKEWAVEVFHTKKHTLRHQTKLVQSRVGERRADYRSRQQNLSRDHPDNPTKGPLGRYVQNQAPINARRVFIPADITQTVSRCRLAHSPHASQRNCSDFAARYTRPNSIRMSSPYPIRSTLRSNHPDTADGTLSQSIFLSPL</sequence>
<feature type="coiled-coil region" evidence="1">
    <location>
        <begin position="116"/>
        <end position="193"/>
    </location>
</feature>
<feature type="region of interest" description="Disordered" evidence="2">
    <location>
        <begin position="609"/>
        <end position="667"/>
    </location>
</feature>
<dbReference type="PANTHER" id="PTHR47331:SF4">
    <property type="entry name" value="PEPTIDASE S1 DOMAIN-CONTAINING PROTEIN"/>
    <property type="match status" value="1"/>
</dbReference>
<dbReference type="Pfam" id="PF05585">
    <property type="entry name" value="DUF1758"/>
    <property type="match status" value="1"/>
</dbReference>
<dbReference type="PANTHER" id="PTHR47331">
    <property type="entry name" value="PHD-TYPE DOMAIN-CONTAINING PROTEIN"/>
    <property type="match status" value="1"/>
</dbReference>
<feature type="region of interest" description="Disordered" evidence="2">
    <location>
        <begin position="236"/>
        <end position="260"/>
    </location>
</feature>
<feature type="domain" description="CCHC-type" evidence="3">
    <location>
        <begin position="570"/>
        <end position="586"/>
    </location>
</feature>
<dbReference type="InterPro" id="IPR005312">
    <property type="entry name" value="DUF1759"/>
</dbReference>
<dbReference type="InterPro" id="IPR008737">
    <property type="entry name" value="DUF1758"/>
</dbReference>
<dbReference type="GO" id="GO:0003676">
    <property type="term" value="F:nucleic acid binding"/>
    <property type="evidence" value="ECO:0007669"/>
    <property type="project" value="InterPro"/>
</dbReference>
<feature type="domain" description="CCHC-type" evidence="3">
    <location>
        <begin position="539"/>
        <end position="554"/>
    </location>
</feature>
<dbReference type="Pfam" id="PF03564">
    <property type="entry name" value="DUF1759"/>
    <property type="match status" value="1"/>
</dbReference>
<evidence type="ECO:0000256" key="1">
    <source>
        <dbReference type="SAM" id="Coils"/>
    </source>
</evidence>
<feature type="region of interest" description="Disordered" evidence="2">
    <location>
        <begin position="1295"/>
        <end position="1314"/>
    </location>
</feature>
<evidence type="ECO:0000313" key="5">
    <source>
        <dbReference type="Proteomes" id="UP001201812"/>
    </source>
</evidence>
<evidence type="ECO:0000259" key="3">
    <source>
        <dbReference type="SMART" id="SM00343"/>
    </source>
</evidence>
<feature type="compositionally biased region" description="Acidic residues" evidence="2">
    <location>
        <begin position="644"/>
        <end position="665"/>
    </location>
</feature>
<dbReference type="Proteomes" id="UP001201812">
    <property type="component" value="Unassembled WGS sequence"/>
</dbReference>